<dbReference type="SUPFAM" id="SSF56801">
    <property type="entry name" value="Acetyl-CoA synthetase-like"/>
    <property type="match status" value="1"/>
</dbReference>
<evidence type="ECO:0000256" key="1">
    <source>
        <dbReference type="SAM" id="Phobius"/>
    </source>
</evidence>
<reference evidence="3 4" key="1">
    <citation type="submission" date="2020-04" db="EMBL/GenBank/DDBJ databases">
        <title>Hymenobacter polaris sp. nov., isolated from Arctic soil.</title>
        <authorList>
            <person name="Dahal R.H."/>
        </authorList>
    </citation>
    <scope>NUCLEOTIDE SEQUENCE [LARGE SCALE GENOMIC DNA]</scope>
    <source>
        <strain evidence="3 4">RP-2-7</strain>
    </source>
</reference>
<dbReference type="InterPro" id="IPR036736">
    <property type="entry name" value="ACP-like_sf"/>
</dbReference>
<keyword evidence="1" id="KW-1133">Transmembrane helix</keyword>
<dbReference type="SUPFAM" id="SSF47336">
    <property type="entry name" value="ACP-like"/>
    <property type="match status" value="1"/>
</dbReference>
<dbReference type="GO" id="GO:0005737">
    <property type="term" value="C:cytoplasm"/>
    <property type="evidence" value="ECO:0007669"/>
    <property type="project" value="TreeGrafter"/>
</dbReference>
<proteinExistence type="predicted"/>
<feature type="transmembrane region" description="Helical" evidence="1">
    <location>
        <begin position="1291"/>
        <end position="1311"/>
    </location>
</feature>
<dbReference type="Pfam" id="PF00550">
    <property type="entry name" value="PP-binding"/>
    <property type="match status" value="1"/>
</dbReference>
<evidence type="ECO:0000313" key="4">
    <source>
        <dbReference type="Proteomes" id="UP000559626"/>
    </source>
</evidence>
<dbReference type="PANTHER" id="PTHR45527:SF1">
    <property type="entry name" value="FATTY ACID SYNTHASE"/>
    <property type="match status" value="1"/>
</dbReference>
<dbReference type="NCBIfam" id="TIGR02353">
    <property type="entry name" value="NRPS_term_dom"/>
    <property type="match status" value="1"/>
</dbReference>
<keyword evidence="1" id="KW-0812">Transmembrane</keyword>
<dbReference type="NCBIfam" id="TIGR01733">
    <property type="entry name" value="AA-adenyl-dom"/>
    <property type="match status" value="1"/>
</dbReference>
<comment type="caution">
    <text evidence="3">The sequence shown here is derived from an EMBL/GenBank/DDBJ whole genome shotgun (WGS) entry which is preliminary data.</text>
</comment>
<dbReference type="Gene3D" id="2.160.10.10">
    <property type="entry name" value="Hexapeptide repeat proteins"/>
    <property type="match status" value="3"/>
</dbReference>
<dbReference type="InterPro" id="IPR045851">
    <property type="entry name" value="AMP-bd_C_sf"/>
</dbReference>
<feature type="transmembrane region" description="Helical" evidence="1">
    <location>
        <begin position="1331"/>
        <end position="1350"/>
    </location>
</feature>
<sequence>MTSTFDLPVAVGPEPLPAPTAELGLAFQHKKSLIADYLAAFAIVYYRLPAERSATQLTATLRGENPEALFPTAAVQLPLADVLTLAEVRAEAATQLRMGLAGVGEELGAAITRYRLSFPAPEAQSPDHEWCLTLDFAPDARVQASFACTRDGANAPGTTYLPTHVERVVAQLASHPTVPVGYVQFLADEEIALLRQFRTVPQHVPEGGPQLLHGLFAETARLYPNQLALSWLGENCTYQQLNERADQLAARLQGLGVRAGDFVGLLLAKSVELYVGMLAVLKAGAAYVPLDLSFPADRVTFILGDCGARLLLTNRPLPEGFAGWPGEVLDLSAPASPAPTTPAGLAPVALGPDAIAYVIYTSGTTGLPKGVLLPHRSICHLVRAEQLLFQPTPQDKVAQGFSVAFDASLEEIWLAWGSGGTLVPVPEDTMKAPDALPSFLNEHHLTVFSTVPTLLSLLPAAVPSLRLLILGGEVCPPELLAKWASRQCRVVNTYGPTEATVVATADDFVHGRKLTIGRPLAGYEALLLDQLGQLVPLGVPGELCLGGAALAAGYLNRPELTAAKFNTVAELPGGFAGRLYRTGDLARFDAEGNIEFLGRIDTQVKIRGFRVELAEIESLLLQWPGIRNAAVALKEGADGVKKLIAYLILDPHQLLDEKAVRAYLRERLAPYMLPAALVPLGAFPLLTSGKVDRKALPYPVGGDHAPTRELTLPRNPIESAIYAAWQKRFDTSDLSVTDDFFDLGGNSLLASLIISELRQQPDFQGLSVKEMYTRRSIEALAAAVATGTFGSATPSAPADQPPAVPLRPAGPLTRVVTGALQLLSIALFYAVPVLLLSFSLHYRRSVTSWPLTETLVVSALAVVLYVPLACLLVVALKWLVIGRFQAGEYPLWGFYYYRFWVVKKLVEAAPTQLLSATPFLAVFYRLLGARIGDNVYLGSTRLMCFDLLSIGDEASVAREAGLLGYRVERDRLIIGPIEVGRGAYVGLRSILESSTALGDEAELDDLSVLPAGRRVPAREVWLGSPAQRVRAAEPAAPLRPAVPGAGYLVAQLAAIGLMLLVPSVALLPCLGILYWSVERFGAEPSLLTLLPLSGLYVLLLMAALALIKRVVAGRQPAGTLPLYSLAYVRHWVADAVLAQSLALLKSLYATIYTPAWLRLLGANIGHRAEISTLNHISADHLTVAPGAFLADSVSVGAPRVRRGLVEVLPTVVGPRTFIGNSAVLAGGTVLGTNNLVGALTVAPATTPPDGTSWVGSPAFLLPNRPPSEAFAPELTFAPPRRLIWARGLIEVFKIGLPFMFSFVTFAVLYHYVHWHLQHYSFWSSVGVGTGALVGLIFGFCLLTALLKWVLIGRYRPMERPLWSSFVWRNELVNSLCESYVYVYWQAALSGTPFATWFFQLMGSHFGHSVYMDTTEITEFDLAWVADHAVLNNGATIQTHLFEDRVMKMSNLRIGRYATVGTSSVVLYDSVIGPGATLKSLSLLMKGEQLPAETRWQGIPSSFVPGG</sequence>
<dbReference type="InterPro" id="IPR012728">
    <property type="entry name" value="Pls/PosA_C"/>
</dbReference>
<dbReference type="Pfam" id="PF13193">
    <property type="entry name" value="AMP-binding_C"/>
    <property type="match status" value="1"/>
</dbReference>
<name>A0A7Y0FKM5_9BACT</name>
<feature type="transmembrane region" description="Helical" evidence="1">
    <location>
        <begin position="1086"/>
        <end position="1107"/>
    </location>
</feature>
<dbReference type="SUPFAM" id="SSF51161">
    <property type="entry name" value="Trimeric LpxA-like enzymes"/>
    <property type="match status" value="3"/>
</dbReference>
<dbReference type="InterPro" id="IPR029058">
    <property type="entry name" value="AB_hydrolase_fold"/>
</dbReference>
<dbReference type="CDD" id="cd05930">
    <property type="entry name" value="A_NRPS"/>
    <property type="match status" value="1"/>
</dbReference>
<protein>
    <submittedName>
        <fullName evidence="3">Amino acid adenylation domain-containing protein</fullName>
    </submittedName>
</protein>
<dbReference type="Gene3D" id="3.30.300.30">
    <property type="match status" value="1"/>
</dbReference>
<feature type="domain" description="Carrier" evidence="2">
    <location>
        <begin position="712"/>
        <end position="788"/>
    </location>
</feature>
<feature type="transmembrane region" description="Helical" evidence="1">
    <location>
        <begin position="1047"/>
        <end position="1074"/>
    </location>
</feature>
<dbReference type="InterPro" id="IPR011004">
    <property type="entry name" value="Trimer_LpxA-like_sf"/>
</dbReference>
<dbReference type="Pfam" id="PF00501">
    <property type="entry name" value="AMP-binding"/>
    <property type="match status" value="1"/>
</dbReference>
<evidence type="ECO:0000313" key="3">
    <source>
        <dbReference type="EMBL" id="NML63868.1"/>
    </source>
</evidence>
<keyword evidence="4" id="KW-1185">Reference proteome</keyword>
<dbReference type="PROSITE" id="PS00455">
    <property type="entry name" value="AMP_BINDING"/>
    <property type="match status" value="1"/>
</dbReference>
<keyword evidence="1" id="KW-0472">Membrane</keyword>
<feature type="transmembrane region" description="Helical" evidence="1">
    <location>
        <begin position="815"/>
        <end position="835"/>
    </location>
</feature>
<gene>
    <name evidence="3" type="ORF">HHL22_01490</name>
</gene>
<dbReference type="InterPro" id="IPR042099">
    <property type="entry name" value="ANL_N_sf"/>
</dbReference>
<dbReference type="GO" id="GO:0043041">
    <property type="term" value="P:amino acid activation for nonribosomal peptide biosynthetic process"/>
    <property type="evidence" value="ECO:0007669"/>
    <property type="project" value="TreeGrafter"/>
</dbReference>
<dbReference type="PANTHER" id="PTHR45527">
    <property type="entry name" value="NONRIBOSOMAL PEPTIDE SYNTHETASE"/>
    <property type="match status" value="1"/>
</dbReference>
<dbReference type="RefSeq" id="WP_169529201.1">
    <property type="nucleotide sequence ID" value="NZ_JABBGH010000001.1"/>
</dbReference>
<dbReference type="Gene3D" id="3.40.50.12780">
    <property type="entry name" value="N-terminal domain of ligase-like"/>
    <property type="match status" value="1"/>
</dbReference>
<dbReference type="InterPro" id="IPR020845">
    <property type="entry name" value="AMP-binding_CS"/>
</dbReference>
<dbReference type="Gene3D" id="3.40.50.1820">
    <property type="entry name" value="alpha/beta hydrolase"/>
    <property type="match status" value="1"/>
</dbReference>
<dbReference type="PROSITE" id="PS50075">
    <property type="entry name" value="CARRIER"/>
    <property type="match status" value="1"/>
</dbReference>
<dbReference type="InterPro" id="IPR010071">
    <property type="entry name" value="AA_adenyl_dom"/>
</dbReference>
<dbReference type="EMBL" id="JABBGH010000001">
    <property type="protein sequence ID" value="NML63868.1"/>
    <property type="molecule type" value="Genomic_DNA"/>
</dbReference>
<dbReference type="InterPro" id="IPR000873">
    <property type="entry name" value="AMP-dep_synth/lig_dom"/>
</dbReference>
<dbReference type="FunFam" id="3.40.50.12780:FF:000012">
    <property type="entry name" value="Non-ribosomal peptide synthetase"/>
    <property type="match status" value="1"/>
</dbReference>
<dbReference type="InterPro" id="IPR025110">
    <property type="entry name" value="AMP-bd_C"/>
</dbReference>
<dbReference type="Proteomes" id="UP000559626">
    <property type="component" value="Unassembled WGS sequence"/>
</dbReference>
<accession>A0A7Y0FKM5</accession>
<feature type="transmembrane region" description="Helical" evidence="1">
    <location>
        <begin position="855"/>
        <end position="876"/>
    </location>
</feature>
<evidence type="ECO:0000259" key="2">
    <source>
        <dbReference type="PROSITE" id="PS50075"/>
    </source>
</evidence>
<dbReference type="GO" id="GO:0031177">
    <property type="term" value="F:phosphopantetheine binding"/>
    <property type="evidence" value="ECO:0007669"/>
    <property type="project" value="TreeGrafter"/>
</dbReference>
<dbReference type="FunFam" id="3.40.50.980:FF:000001">
    <property type="entry name" value="Non-ribosomal peptide synthetase"/>
    <property type="match status" value="1"/>
</dbReference>
<organism evidence="3 4">
    <name type="scientific">Hymenobacter polaris</name>
    <dbReference type="NCBI Taxonomy" id="2682546"/>
    <lineage>
        <taxon>Bacteria</taxon>
        <taxon>Pseudomonadati</taxon>
        <taxon>Bacteroidota</taxon>
        <taxon>Cytophagia</taxon>
        <taxon>Cytophagales</taxon>
        <taxon>Hymenobacteraceae</taxon>
        <taxon>Hymenobacter</taxon>
    </lineage>
</organism>
<dbReference type="InterPro" id="IPR009081">
    <property type="entry name" value="PP-bd_ACP"/>
</dbReference>
<dbReference type="GO" id="GO:0044550">
    <property type="term" value="P:secondary metabolite biosynthetic process"/>
    <property type="evidence" value="ECO:0007669"/>
    <property type="project" value="TreeGrafter"/>
</dbReference>